<comment type="caution">
    <text evidence="2">The sequence shown here is derived from an EMBL/GenBank/DDBJ whole genome shotgun (WGS) entry which is preliminary data.</text>
</comment>
<feature type="domain" description="Glycine zipper 2TM" evidence="1">
    <location>
        <begin position="28"/>
        <end position="65"/>
    </location>
</feature>
<dbReference type="AlphaFoldDB" id="A0A4Z0C3G4"/>
<sequence length="70" mass="6716">MKTKFLAAIAAVTMMTLTGCGTMDRQTAGTLGGAAVGGVVGNSVFGGTLGTLGGAAAGGYIGHKATEPNR</sequence>
<dbReference type="InterPro" id="IPR008816">
    <property type="entry name" value="Gly_zipper_2TM_dom"/>
</dbReference>
<evidence type="ECO:0000259" key="1">
    <source>
        <dbReference type="Pfam" id="PF05433"/>
    </source>
</evidence>
<organism evidence="2 3">
    <name type="scientific">Ramlibacter henchirensis</name>
    <dbReference type="NCBI Taxonomy" id="204072"/>
    <lineage>
        <taxon>Bacteria</taxon>
        <taxon>Pseudomonadati</taxon>
        <taxon>Pseudomonadota</taxon>
        <taxon>Betaproteobacteria</taxon>
        <taxon>Burkholderiales</taxon>
        <taxon>Comamonadaceae</taxon>
        <taxon>Ramlibacter</taxon>
    </lineage>
</organism>
<dbReference type="EMBL" id="SMLM01000001">
    <property type="protein sequence ID" value="TFZ05751.1"/>
    <property type="molecule type" value="Genomic_DNA"/>
</dbReference>
<dbReference type="RefSeq" id="WP_135261833.1">
    <property type="nucleotide sequence ID" value="NZ_SMLM01000001.1"/>
</dbReference>
<keyword evidence="3" id="KW-1185">Reference proteome</keyword>
<accession>A0A4Z0C3G4</accession>
<evidence type="ECO:0000313" key="3">
    <source>
        <dbReference type="Proteomes" id="UP000298180"/>
    </source>
</evidence>
<gene>
    <name evidence="2" type="ORF">EZ313_03585</name>
</gene>
<dbReference type="GO" id="GO:0019867">
    <property type="term" value="C:outer membrane"/>
    <property type="evidence" value="ECO:0007669"/>
    <property type="project" value="InterPro"/>
</dbReference>
<dbReference type="Pfam" id="PF05433">
    <property type="entry name" value="Rick_17kDa_Anti"/>
    <property type="match status" value="1"/>
</dbReference>
<evidence type="ECO:0000313" key="2">
    <source>
        <dbReference type="EMBL" id="TFZ05751.1"/>
    </source>
</evidence>
<dbReference type="PROSITE" id="PS51257">
    <property type="entry name" value="PROKAR_LIPOPROTEIN"/>
    <property type="match status" value="1"/>
</dbReference>
<name>A0A4Z0C3G4_9BURK</name>
<protein>
    <submittedName>
        <fullName evidence="2">Glycine zipper 2TM domain-containing protein</fullName>
    </submittedName>
</protein>
<dbReference type="Proteomes" id="UP000298180">
    <property type="component" value="Unassembled WGS sequence"/>
</dbReference>
<proteinExistence type="predicted"/>
<reference evidence="2 3" key="1">
    <citation type="submission" date="2019-03" db="EMBL/GenBank/DDBJ databases">
        <title>Ramlibacter henchirensis DSM 14656, whole genome shotgun sequence.</title>
        <authorList>
            <person name="Zhang X."/>
            <person name="Feng G."/>
            <person name="Zhu H."/>
        </authorList>
    </citation>
    <scope>NUCLEOTIDE SEQUENCE [LARGE SCALE GENOMIC DNA]</scope>
    <source>
        <strain evidence="2 3">DSM 14656</strain>
    </source>
</reference>